<keyword evidence="6" id="KW-1185">Reference proteome</keyword>
<dbReference type="GO" id="GO:0003993">
    <property type="term" value="F:acid phosphatase activity"/>
    <property type="evidence" value="ECO:0007669"/>
    <property type="project" value="TreeGrafter"/>
</dbReference>
<feature type="disulfide bond" evidence="3">
    <location>
        <begin position="429"/>
        <end position="437"/>
    </location>
</feature>
<reference evidence="5 6" key="1">
    <citation type="submission" date="2016-07" db="EMBL/GenBank/DDBJ databases">
        <title>Pervasive Adenine N6-methylation of Active Genes in Fungi.</title>
        <authorList>
            <consortium name="DOE Joint Genome Institute"/>
            <person name="Mondo S.J."/>
            <person name="Dannebaum R.O."/>
            <person name="Kuo R.C."/>
            <person name="Labutti K."/>
            <person name="Haridas S."/>
            <person name="Kuo A."/>
            <person name="Salamov A."/>
            <person name="Ahrendt S.R."/>
            <person name="Lipzen A."/>
            <person name="Sullivan W."/>
            <person name="Andreopoulos W.B."/>
            <person name="Clum A."/>
            <person name="Lindquist E."/>
            <person name="Daum C."/>
            <person name="Ramamoorthy G.K."/>
            <person name="Gryganskyi A."/>
            <person name="Culley D."/>
            <person name="Magnuson J.K."/>
            <person name="James T.Y."/>
            <person name="O'Malley M.A."/>
            <person name="Stajich J.E."/>
            <person name="Spatafora J.W."/>
            <person name="Visel A."/>
            <person name="Grigoriev I.V."/>
        </authorList>
    </citation>
    <scope>NUCLEOTIDE SEQUENCE [LARGE SCALE GENOMIC DNA]</scope>
    <source>
        <strain evidence="5 6">12-1054</strain>
    </source>
</reference>
<dbReference type="Pfam" id="PF00328">
    <property type="entry name" value="His_Phos_2"/>
    <property type="match status" value="1"/>
</dbReference>
<evidence type="ECO:0000256" key="3">
    <source>
        <dbReference type="PIRSR" id="PIRSR000894-2"/>
    </source>
</evidence>
<dbReference type="GO" id="GO:0009277">
    <property type="term" value="C:fungal-type cell wall"/>
    <property type="evidence" value="ECO:0007669"/>
    <property type="project" value="TreeGrafter"/>
</dbReference>
<evidence type="ECO:0000256" key="4">
    <source>
        <dbReference type="SAM" id="SignalP"/>
    </source>
</evidence>
<dbReference type="CDD" id="cd07061">
    <property type="entry name" value="HP_HAP_like"/>
    <property type="match status" value="1"/>
</dbReference>
<comment type="caution">
    <text evidence="5">The sequence shown here is derived from an EMBL/GenBank/DDBJ whole genome shotgun (WGS) entry which is preliminary data.</text>
</comment>
<keyword evidence="4" id="KW-0732">Signal</keyword>
<keyword evidence="1" id="KW-0378">Hydrolase</keyword>
<keyword evidence="2" id="KW-0325">Glycoprotein</keyword>
<dbReference type="FunFam" id="3.40.50.1240:FF:000065">
    <property type="entry name" value="Similar to histidine acid phosphatase"/>
    <property type="match status" value="1"/>
</dbReference>
<dbReference type="PANTHER" id="PTHR20963:SF12">
    <property type="entry name" value="HISTIDINE ACID PHOSPHATASE"/>
    <property type="match status" value="1"/>
</dbReference>
<protein>
    <submittedName>
        <fullName evidence="5">Histidine acid phosphatase-like protein</fullName>
    </submittedName>
</protein>
<feature type="disulfide bond" evidence="3">
    <location>
        <begin position="59"/>
        <end position="390"/>
    </location>
</feature>
<dbReference type="OrthoDB" id="6509975at2759"/>
<dbReference type="AlphaFoldDB" id="A0A1Y2FFB5"/>
<evidence type="ECO:0000313" key="6">
    <source>
        <dbReference type="Proteomes" id="UP000193685"/>
    </source>
</evidence>
<feature type="signal peptide" evidence="4">
    <location>
        <begin position="1"/>
        <end position="15"/>
    </location>
</feature>
<name>A0A1Y2FFB5_PROLT</name>
<dbReference type="SUPFAM" id="SSF53254">
    <property type="entry name" value="Phosphoglycerate mutase-like"/>
    <property type="match status" value="1"/>
</dbReference>
<sequence>MLRYSIFLLILGAYAGQVRFHAKSHTEDYKFNPLHHLPGISPYFDAVGSGLDHDAPRDCVVTAASYLIRHASIYANDADYEDYIAPFLRKLDNTKGKGWTGELAFLNKWTSPITDPETQLEEITPQGKRDAKEVGKHLLHRYAHLIPTTKHIYCDKKSRTRDTADALAAAFPNKVSVREIDTETSFHAQIPHKSCPAFSKSPGDAELAAFIGHYTPRVIARLAQFSPSPLTSSDIIGMQQMCGYESAITGHTSPLCAAFTDDEWMAYEYAFDMKYSYMCGHANPLSPYLGFPWLNTTAALFEKLHAPQHHDDEDVFGKKKKDQHTGPQRFFLSFTHREVPPFIATALGLFNSSNAQAEEFPTDRINWSRSWRMTELIPFLGHIGIEKLTCARHTPHTMDGETGPPGDAPTTEEYIRIIANSAPRPIPNCQNGPGASCSVDAFTALVAEGMKTYGDFHKVCGNSSKY</sequence>
<gene>
    <name evidence="5" type="ORF">BCR37DRAFT_346912</name>
</gene>
<dbReference type="InterPro" id="IPR000560">
    <property type="entry name" value="His_Pase_clade-2"/>
</dbReference>
<dbReference type="OMA" id="WMAYEYA"/>
<dbReference type="InterPro" id="IPR029033">
    <property type="entry name" value="His_PPase_superfam"/>
</dbReference>
<dbReference type="GeneID" id="63784326"/>
<dbReference type="PIRSF" id="PIRSF000894">
    <property type="entry name" value="Acid_phosphatase"/>
    <property type="match status" value="1"/>
</dbReference>
<dbReference type="RefSeq" id="XP_040725509.1">
    <property type="nucleotide sequence ID" value="XM_040867727.1"/>
</dbReference>
<keyword evidence="3" id="KW-1015">Disulfide bond</keyword>
<accession>A0A1Y2FFB5</accession>
<evidence type="ECO:0000313" key="5">
    <source>
        <dbReference type="EMBL" id="ORY82638.1"/>
    </source>
</evidence>
<organism evidence="5 6">
    <name type="scientific">Protomyces lactucae-debilis</name>
    <dbReference type="NCBI Taxonomy" id="2754530"/>
    <lineage>
        <taxon>Eukaryota</taxon>
        <taxon>Fungi</taxon>
        <taxon>Dikarya</taxon>
        <taxon>Ascomycota</taxon>
        <taxon>Taphrinomycotina</taxon>
        <taxon>Taphrinomycetes</taxon>
        <taxon>Taphrinales</taxon>
        <taxon>Protomycetaceae</taxon>
        <taxon>Protomyces</taxon>
    </lineage>
</organism>
<evidence type="ECO:0000256" key="2">
    <source>
        <dbReference type="ARBA" id="ARBA00023180"/>
    </source>
</evidence>
<dbReference type="Proteomes" id="UP000193685">
    <property type="component" value="Unassembled WGS sequence"/>
</dbReference>
<dbReference type="PANTHER" id="PTHR20963">
    <property type="entry name" value="MULTIPLE INOSITOL POLYPHOSPHATE PHOSPHATASE-RELATED"/>
    <property type="match status" value="1"/>
</dbReference>
<feature type="chain" id="PRO_5012711446" evidence="4">
    <location>
        <begin position="16"/>
        <end position="466"/>
    </location>
</feature>
<feature type="disulfide bond" evidence="3">
    <location>
        <begin position="242"/>
        <end position="256"/>
    </location>
</feature>
<evidence type="ECO:0000256" key="1">
    <source>
        <dbReference type="ARBA" id="ARBA00022801"/>
    </source>
</evidence>
<proteinExistence type="predicted"/>
<dbReference type="Gene3D" id="3.40.50.1240">
    <property type="entry name" value="Phosphoglycerate mutase-like"/>
    <property type="match status" value="1"/>
</dbReference>
<dbReference type="EMBL" id="MCFI01000009">
    <property type="protein sequence ID" value="ORY82638.1"/>
    <property type="molecule type" value="Genomic_DNA"/>
</dbReference>
<dbReference type="InterPro" id="IPR016274">
    <property type="entry name" value="Histidine_acid_Pase_euk"/>
</dbReference>
<dbReference type="STRING" id="56484.A0A1Y2FFB5"/>